<accession>A0A8S9ZH08</accession>
<keyword evidence="3" id="KW-1185">Reference proteome</keyword>
<reference evidence="2" key="1">
    <citation type="journal article" date="2020" name="Ecol. Evol.">
        <title>Genome structure and content of the rice root-knot nematode (Meloidogyne graminicola).</title>
        <authorList>
            <person name="Phan N.T."/>
            <person name="Danchin E.G.J."/>
            <person name="Klopp C."/>
            <person name="Perfus-Barbeoch L."/>
            <person name="Kozlowski D.K."/>
            <person name="Koutsovoulos G.D."/>
            <person name="Lopez-Roques C."/>
            <person name="Bouchez O."/>
            <person name="Zahm M."/>
            <person name="Besnard G."/>
            <person name="Bellafiore S."/>
        </authorList>
    </citation>
    <scope>NUCLEOTIDE SEQUENCE</scope>
    <source>
        <strain evidence="2">VN-18</strain>
    </source>
</reference>
<dbReference type="AlphaFoldDB" id="A0A8S9ZH08"/>
<organism evidence="2 3">
    <name type="scientific">Meloidogyne graminicola</name>
    <dbReference type="NCBI Taxonomy" id="189291"/>
    <lineage>
        <taxon>Eukaryota</taxon>
        <taxon>Metazoa</taxon>
        <taxon>Ecdysozoa</taxon>
        <taxon>Nematoda</taxon>
        <taxon>Chromadorea</taxon>
        <taxon>Rhabditida</taxon>
        <taxon>Tylenchina</taxon>
        <taxon>Tylenchomorpha</taxon>
        <taxon>Tylenchoidea</taxon>
        <taxon>Meloidogynidae</taxon>
        <taxon>Meloidogyninae</taxon>
        <taxon>Meloidogyne</taxon>
    </lineage>
</organism>
<proteinExistence type="predicted"/>
<sequence length="143" mass="16351">MSEENHFLKCVCPRYKVNKNIENSSKESNNVIKIIKENSPEVLSIPKKEFRGKPPRLTTGALSLPKKEVKTELKTPNFPKKKFRGRAEQIANISPKQLKYSESSTSQKHIKTEEEEEEEDRLIRGVFGSKLAENVKGSTNYLC</sequence>
<evidence type="ECO:0000313" key="2">
    <source>
        <dbReference type="EMBL" id="KAF7632521.1"/>
    </source>
</evidence>
<comment type="caution">
    <text evidence="2">The sequence shown here is derived from an EMBL/GenBank/DDBJ whole genome shotgun (WGS) entry which is preliminary data.</text>
</comment>
<name>A0A8S9ZH08_9BILA</name>
<dbReference type="EMBL" id="JABEBT010000101">
    <property type="protein sequence ID" value="KAF7632521.1"/>
    <property type="molecule type" value="Genomic_DNA"/>
</dbReference>
<dbReference type="Proteomes" id="UP000605970">
    <property type="component" value="Unassembled WGS sequence"/>
</dbReference>
<feature type="compositionally biased region" description="Polar residues" evidence="1">
    <location>
        <begin position="96"/>
        <end position="107"/>
    </location>
</feature>
<protein>
    <submittedName>
        <fullName evidence="2">Uncharacterized protein</fullName>
    </submittedName>
</protein>
<feature type="region of interest" description="Disordered" evidence="1">
    <location>
        <begin position="96"/>
        <end position="121"/>
    </location>
</feature>
<gene>
    <name evidence="2" type="ORF">Mgra_00008118</name>
</gene>
<evidence type="ECO:0000313" key="3">
    <source>
        <dbReference type="Proteomes" id="UP000605970"/>
    </source>
</evidence>
<evidence type="ECO:0000256" key="1">
    <source>
        <dbReference type="SAM" id="MobiDB-lite"/>
    </source>
</evidence>